<feature type="region of interest" description="Disordered" evidence="3">
    <location>
        <begin position="1"/>
        <end position="100"/>
    </location>
</feature>
<organism evidence="4 5">
    <name type="scientific">Stackebrandtia nassauensis (strain DSM 44728 / CIP 108903 / NRRL B-16338 / NBRC 102104 / LLR-40K-21)</name>
    <dbReference type="NCBI Taxonomy" id="446470"/>
    <lineage>
        <taxon>Bacteria</taxon>
        <taxon>Bacillati</taxon>
        <taxon>Actinomycetota</taxon>
        <taxon>Actinomycetes</taxon>
        <taxon>Glycomycetales</taxon>
        <taxon>Glycomycetaceae</taxon>
        <taxon>Stackebrandtia</taxon>
    </lineage>
</organism>
<feature type="active site" description="Proton donor/acceptor" evidence="2">
    <location>
        <position position="211"/>
    </location>
</feature>
<dbReference type="NCBIfam" id="NF033747">
    <property type="entry name" value="class_E_sortase"/>
    <property type="match status" value="1"/>
</dbReference>
<sequence length="312" mass="34508">MHRGDDDWFGEAEPPFDPPARGRASVPGQGGRVPPPEVPDEPETGEPEIDPLGLIPGPDETTLIPRIPRESAPPPAADRPETRRRRSIKRHRDGSPSPQAKAVRIGGELLLTLGVVVMLFVAYQMWGTEAEINNAQGKQSDAWEDQVDKGKDPTLDPVPGGAIARLYMPQIRSEPWVIVEGTDLDDIEKAPGHYSDSAMPGEKGNFAVAGHNVSAIFRHIDELKEGDKVVIETAKKFFIYEITGNKIVKPTNLDVVAPVPNEPGVKPTDEDRWFTMTTCYPWWDNYERYIVWAQLTDERKRGDALPPEAGGK</sequence>
<feature type="active site" description="Acyl-thioester intermediate" evidence="2">
    <location>
        <position position="279"/>
    </location>
</feature>
<dbReference type="InterPro" id="IPR053465">
    <property type="entry name" value="Sortase_Class_E"/>
</dbReference>
<dbReference type="Pfam" id="PF04203">
    <property type="entry name" value="Sortase"/>
    <property type="match status" value="1"/>
</dbReference>
<accession>D3Q2K5</accession>
<dbReference type="InterPro" id="IPR005754">
    <property type="entry name" value="Sortase"/>
</dbReference>
<dbReference type="Proteomes" id="UP000000844">
    <property type="component" value="Chromosome"/>
</dbReference>
<evidence type="ECO:0000313" key="4">
    <source>
        <dbReference type="EMBL" id="ADD45756.1"/>
    </source>
</evidence>
<name>D3Q2K5_STANL</name>
<dbReference type="STRING" id="446470.Snas_6133"/>
<dbReference type="eggNOG" id="COG3764">
    <property type="taxonomic scope" value="Bacteria"/>
</dbReference>
<dbReference type="NCBIfam" id="TIGR01076">
    <property type="entry name" value="sortase_fam"/>
    <property type="match status" value="1"/>
</dbReference>
<dbReference type="EMBL" id="CP001778">
    <property type="protein sequence ID" value="ADD45756.1"/>
    <property type="molecule type" value="Genomic_DNA"/>
</dbReference>
<evidence type="ECO:0000256" key="3">
    <source>
        <dbReference type="SAM" id="MobiDB-lite"/>
    </source>
</evidence>
<dbReference type="KEGG" id="sna:Snas_6133"/>
<dbReference type="InterPro" id="IPR023365">
    <property type="entry name" value="Sortase_dom-sf"/>
</dbReference>
<proteinExistence type="predicted"/>
<dbReference type="AlphaFoldDB" id="D3Q2K5"/>
<evidence type="ECO:0000313" key="5">
    <source>
        <dbReference type="Proteomes" id="UP000000844"/>
    </source>
</evidence>
<protein>
    <submittedName>
        <fullName evidence="4">Sortase family protein</fullName>
    </submittedName>
</protein>
<evidence type="ECO:0000256" key="2">
    <source>
        <dbReference type="PIRSR" id="PIRSR605754-1"/>
    </source>
</evidence>
<keyword evidence="5" id="KW-1185">Reference proteome</keyword>
<dbReference type="CDD" id="cd05830">
    <property type="entry name" value="Sortase_E"/>
    <property type="match status" value="1"/>
</dbReference>
<keyword evidence="1" id="KW-0378">Hydrolase</keyword>
<feature type="compositionally biased region" description="Basic residues" evidence="3">
    <location>
        <begin position="82"/>
        <end position="92"/>
    </location>
</feature>
<gene>
    <name evidence="4" type="ordered locus">Snas_6133</name>
</gene>
<dbReference type="GO" id="GO:0016787">
    <property type="term" value="F:hydrolase activity"/>
    <property type="evidence" value="ECO:0007669"/>
    <property type="project" value="UniProtKB-KW"/>
</dbReference>
<dbReference type="Gene3D" id="2.40.260.10">
    <property type="entry name" value="Sortase"/>
    <property type="match status" value="1"/>
</dbReference>
<dbReference type="InterPro" id="IPR042003">
    <property type="entry name" value="Sortase_E"/>
</dbReference>
<dbReference type="HOGENOM" id="CLU_045680_5_1_11"/>
<feature type="compositionally biased region" description="Acidic residues" evidence="3">
    <location>
        <begin position="38"/>
        <end position="49"/>
    </location>
</feature>
<evidence type="ECO:0000256" key="1">
    <source>
        <dbReference type="ARBA" id="ARBA00022801"/>
    </source>
</evidence>
<reference evidence="4 5" key="1">
    <citation type="journal article" date="2009" name="Stand. Genomic Sci.">
        <title>Complete genome sequence of Stackebrandtia nassauensis type strain (LLR-40K-21).</title>
        <authorList>
            <person name="Munk C."/>
            <person name="Lapidus A."/>
            <person name="Copeland A."/>
            <person name="Jando M."/>
            <person name="Mayilraj S."/>
            <person name="Glavina Del Rio T."/>
            <person name="Nolan M."/>
            <person name="Chen F."/>
            <person name="Lucas S."/>
            <person name="Tice H."/>
            <person name="Cheng J.F."/>
            <person name="Han C."/>
            <person name="Detter J.C."/>
            <person name="Bruce D."/>
            <person name="Goodwin L."/>
            <person name="Chain P."/>
            <person name="Pitluck S."/>
            <person name="Goker M."/>
            <person name="Ovchinikova G."/>
            <person name="Pati A."/>
            <person name="Ivanova N."/>
            <person name="Mavromatis K."/>
            <person name="Chen A."/>
            <person name="Palaniappan K."/>
            <person name="Land M."/>
            <person name="Hauser L."/>
            <person name="Chang Y.J."/>
            <person name="Jeffries C.D."/>
            <person name="Bristow J."/>
            <person name="Eisen J.A."/>
            <person name="Markowitz V."/>
            <person name="Hugenholtz P."/>
            <person name="Kyrpides N.C."/>
            <person name="Klenk H.P."/>
        </authorList>
    </citation>
    <scope>NUCLEOTIDE SEQUENCE [LARGE SCALE GENOMIC DNA]</scope>
    <source>
        <strain evidence="5">DSM 44728 / CIP 108903 / NRRL B-16338 / NBRC 102104 / LLR-40K-21</strain>
    </source>
</reference>
<dbReference type="SUPFAM" id="SSF63817">
    <property type="entry name" value="Sortase"/>
    <property type="match status" value="1"/>
</dbReference>
<dbReference type="OrthoDB" id="5242879at2"/>
<dbReference type="RefSeq" id="WP_013021327.1">
    <property type="nucleotide sequence ID" value="NC_013947.1"/>
</dbReference>